<evidence type="ECO:0000259" key="5">
    <source>
        <dbReference type="SMART" id="SM00499"/>
    </source>
</evidence>
<keyword evidence="7" id="KW-1185">Reference proteome</keyword>
<dbReference type="STRING" id="3818.A0A445ALF9"/>
<keyword evidence="3" id="KW-0813">Transport</keyword>
<feature type="signal peptide" evidence="4">
    <location>
        <begin position="1"/>
        <end position="31"/>
    </location>
</feature>
<dbReference type="InterPro" id="IPR036312">
    <property type="entry name" value="Bifun_inhib/LTP/seed_sf"/>
</dbReference>
<dbReference type="CDD" id="cd01960">
    <property type="entry name" value="nsLTP1"/>
    <property type="match status" value="1"/>
</dbReference>
<dbReference type="OrthoDB" id="1373057at2759"/>
<accession>A0A445ALF9</accession>
<organism evidence="6 7">
    <name type="scientific">Arachis hypogaea</name>
    <name type="common">Peanut</name>
    <dbReference type="NCBI Taxonomy" id="3818"/>
    <lineage>
        <taxon>Eukaryota</taxon>
        <taxon>Viridiplantae</taxon>
        <taxon>Streptophyta</taxon>
        <taxon>Embryophyta</taxon>
        <taxon>Tracheophyta</taxon>
        <taxon>Spermatophyta</taxon>
        <taxon>Magnoliopsida</taxon>
        <taxon>eudicotyledons</taxon>
        <taxon>Gunneridae</taxon>
        <taxon>Pentapetalae</taxon>
        <taxon>rosids</taxon>
        <taxon>fabids</taxon>
        <taxon>Fabales</taxon>
        <taxon>Fabaceae</taxon>
        <taxon>Papilionoideae</taxon>
        <taxon>50 kb inversion clade</taxon>
        <taxon>dalbergioids sensu lato</taxon>
        <taxon>Dalbergieae</taxon>
        <taxon>Pterocarpus clade</taxon>
        <taxon>Arachis</taxon>
    </lineage>
</organism>
<dbReference type="PROSITE" id="PS00597">
    <property type="entry name" value="PLANT_LTP"/>
    <property type="match status" value="1"/>
</dbReference>
<dbReference type="SUPFAM" id="SSF47699">
    <property type="entry name" value="Bifunctional inhibitor/lipid-transfer protein/seed storage 2S albumin"/>
    <property type="match status" value="1"/>
</dbReference>
<gene>
    <name evidence="6" type="ORF">Ahy_B02g061526</name>
</gene>
<dbReference type="Gramene" id="arahy.Tifrunner.gnm2.ann2.Ah12g365600.1">
    <property type="protein sequence ID" value="arahy.Tifrunner.gnm2.ann2.Ah12g365600.1-CDS"/>
    <property type="gene ID" value="arahy.Tifrunner.gnm2.ann2.Ah12g365600"/>
</dbReference>
<proteinExistence type="inferred from homology"/>
<sequence>MARSIFPKVACMAIIMMMMCMIMDLISLTQAGPSCGNVQDALSSCIPYVTGIDNNVPGACCNGIKKVNSQSKTTQDRRSVCKCIKTTAHSIKKLNIHKLAGLPAKCGVNLPYKLSPSIDCNRIN</sequence>
<keyword evidence="3" id="KW-0446">Lipid-binding</keyword>
<feature type="chain" id="PRO_5019465992" description="Non-specific lipid-transfer protein" evidence="4">
    <location>
        <begin position="32"/>
        <end position="124"/>
    </location>
</feature>
<dbReference type="Gene3D" id="1.10.110.10">
    <property type="entry name" value="Plant lipid-transfer and hydrophobic proteins"/>
    <property type="match status" value="1"/>
</dbReference>
<dbReference type="EMBL" id="SDMP01000012">
    <property type="protein sequence ID" value="RYR27190.1"/>
    <property type="molecule type" value="Genomic_DNA"/>
</dbReference>
<dbReference type="PANTHER" id="PTHR33076">
    <property type="entry name" value="NON-SPECIFIC LIPID-TRANSFER PROTEIN 2-RELATED"/>
    <property type="match status" value="1"/>
</dbReference>
<evidence type="ECO:0000256" key="4">
    <source>
        <dbReference type="SAM" id="SignalP"/>
    </source>
</evidence>
<protein>
    <recommendedName>
        <fullName evidence="3">Non-specific lipid-transfer protein</fullName>
    </recommendedName>
</protein>
<evidence type="ECO:0000313" key="6">
    <source>
        <dbReference type="EMBL" id="RYR27190.1"/>
    </source>
</evidence>
<keyword evidence="2" id="KW-1015">Disulfide bond</keyword>
<feature type="domain" description="Bifunctional inhibitor/plant lipid transfer protein/seed storage helical" evidence="5">
    <location>
        <begin position="35"/>
        <end position="120"/>
    </location>
</feature>
<dbReference type="PRINTS" id="PR00382">
    <property type="entry name" value="LIPIDTRNSFER"/>
</dbReference>
<dbReference type="InterPro" id="IPR016140">
    <property type="entry name" value="Bifunc_inhib/LTP/seed_store"/>
</dbReference>
<dbReference type="Pfam" id="PF00234">
    <property type="entry name" value="Tryp_alpha_amyl"/>
    <property type="match status" value="1"/>
</dbReference>
<dbReference type="AlphaFoldDB" id="A0A445ALF9"/>
<dbReference type="GO" id="GO:0006869">
    <property type="term" value="P:lipid transport"/>
    <property type="evidence" value="ECO:0007669"/>
    <property type="project" value="InterPro"/>
</dbReference>
<evidence type="ECO:0000256" key="1">
    <source>
        <dbReference type="ARBA" id="ARBA00009748"/>
    </source>
</evidence>
<dbReference type="SMART" id="SM00499">
    <property type="entry name" value="AAI"/>
    <property type="match status" value="1"/>
</dbReference>
<evidence type="ECO:0000256" key="2">
    <source>
        <dbReference type="ARBA" id="ARBA00023157"/>
    </source>
</evidence>
<dbReference type="SMR" id="A0A445ALF9"/>
<evidence type="ECO:0000313" key="7">
    <source>
        <dbReference type="Proteomes" id="UP000289738"/>
    </source>
</evidence>
<keyword evidence="4" id="KW-0732">Signal</keyword>
<evidence type="ECO:0000256" key="3">
    <source>
        <dbReference type="RuleBase" id="RU000628"/>
    </source>
</evidence>
<dbReference type="GO" id="GO:0008289">
    <property type="term" value="F:lipid binding"/>
    <property type="evidence" value="ECO:0007669"/>
    <property type="project" value="UniProtKB-KW"/>
</dbReference>
<reference evidence="6 7" key="1">
    <citation type="submission" date="2019-01" db="EMBL/GenBank/DDBJ databases">
        <title>Sequencing of cultivated peanut Arachis hypogaea provides insights into genome evolution and oil improvement.</title>
        <authorList>
            <person name="Chen X."/>
        </authorList>
    </citation>
    <scope>NUCLEOTIDE SEQUENCE [LARGE SCALE GENOMIC DNA]</scope>
    <source>
        <strain evidence="7">cv. Fuhuasheng</strain>
        <tissue evidence="6">Leaves</tissue>
    </source>
</reference>
<comment type="similarity">
    <text evidence="1 3">Belongs to the plant LTP family.</text>
</comment>
<dbReference type="Proteomes" id="UP000289738">
    <property type="component" value="Chromosome B02"/>
</dbReference>
<name>A0A445ALF9_ARAHY</name>
<comment type="function">
    <text evidence="3">Plant non-specific lipid-transfer proteins transfer phospholipids as well as galactolipids across membranes. May play a role in wax or cutin deposition in the cell walls of expanding epidermal cells and certain secretory tissues.</text>
</comment>
<comment type="caution">
    <text evidence="6">The sequence shown here is derived from an EMBL/GenBank/DDBJ whole genome shotgun (WGS) entry which is preliminary data.</text>
</comment>
<dbReference type="InterPro" id="IPR000528">
    <property type="entry name" value="Plant_nsLTP"/>
</dbReference>